<dbReference type="PANTHER" id="PTHR13326">
    <property type="entry name" value="TRNA PSEUDOURIDINE SYNTHASE D"/>
    <property type="match status" value="1"/>
</dbReference>
<feature type="compositionally biased region" description="Basic residues" evidence="5">
    <location>
        <begin position="93"/>
        <end position="105"/>
    </location>
</feature>
<keyword evidence="2" id="KW-0819">tRNA processing</keyword>
<evidence type="ECO:0000313" key="8">
    <source>
        <dbReference type="Proteomes" id="UP001148838"/>
    </source>
</evidence>
<evidence type="ECO:0000256" key="4">
    <source>
        <dbReference type="ARBA" id="ARBA00036943"/>
    </source>
</evidence>
<dbReference type="CDD" id="cd02576">
    <property type="entry name" value="PseudoU_synth_ScPUS7"/>
    <property type="match status" value="1"/>
</dbReference>
<dbReference type="InterPro" id="IPR042214">
    <property type="entry name" value="TruD_catalytic"/>
</dbReference>
<keyword evidence="3" id="KW-0413">Isomerase</keyword>
<feature type="compositionally biased region" description="Low complexity" evidence="5">
    <location>
        <begin position="106"/>
        <end position="115"/>
    </location>
</feature>
<dbReference type="PROSITE" id="PS50984">
    <property type="entry name" value="TRUD"/>
    <property type="match status" value="1"/>
</dbReference>
<feature type="domain" description="TRUD" evidence="6">
    <location>
        <begin position="387"/>
        <end position="468"/>
    </location>
</feature>
<evidence type="ECO:0000256" key="1">
    <source>
        <dbReference type="ARBA" id="ARBA00007953"/>
    </source>
</evidence>
<proteinExistence type="inferred from homology"/>
<sequence length="468" mass="53457">SSKMTRGGMNRGYRNQRGGGGRPFRGGGQFVNYKQRGGNIRPPPINFFPPGNFGFPPPNFNFPRGYNRFPARLPMAPNFRMMRGGGNMPHWRGSSKKQQPSKRSKSSLTSSSNKSRLMEKDVGITEYISDHEGFNGIIKQRFSDFHVHEITSDGTIAKLTDLSPPVDVEHKRPESEIIEILTPEVMEKLKKMVETKMGFVEIEVTEKSKDDRRKIHEAVKDGFGKEVYSNTVDRGTKKFITIFKTRKGVMQDRRSRWPADRGGVYVHFVLHKENMDTQETVNYLAGKLGVKPNFITYAGTKDRRAMTSQMMSVFKIDPAKLAKLSKELRGVKLGNYSYKPTCLKLGDLKGNRFNESFFARKMYFVARNVTGTDEQIDQAMNNLKEKGFINYYGLQRFGSSSSVPTPEVGRALLLGEWKEVSIFLTLKAIELILKPRNTDEPWAIKRARKHWWVTKDARKQPKCCERTS</sequence>
<feature type="compositionally biased region" description="Low complexity" evidence="5">
    <location>
        <begin position="1"/>
        <end position="16"/>
    </location>
</feature>
<evidence type="ECO:0000256" key="3">
    <source>
        <dbReference type="ARBA" id="ARBA00023235"/>
    </source>
</evidence>
<feature type="compositionally biased region" description="Gly residues" evidence="5">
    <location>
        <begin position="17"/>
        <end position="28"/>
    </location>
</feature>
<dbReference type="InterPro" id="IPR011760">
    <property type="entry name" value="PsdUridine_synth_TruD_insert"/>
</dbReference>
<protein>
    <recommendedName>
        <fullName evidence="6">TRUD domain-containing protein</fullName>
    </recommendedName>
</protein>
<accession>A0ABQ8SZ86</accession>
<comment type="catalytic activity">
    <reaction evidence="4">
        <text>a uridine in tRNA = a pseudouridine in tRNA</text>
        <dbReference type="Rhea" id="RHEA:54572"/>
        <dbReference type="Rhea" id="RHEA-COMP:13339"/>
        <dbReference type="Rhea" id="RHEA-COMP:13934"/>
        <dbReference type="ChEBI" id="CHEBI:65314"/>
        <dbReference type="ChEBI" id="CHEBI:65315"/>
    </reaction>
</comment>
<evidence type="ECO:0000259" key="6">
    <source>
        <dbReference type="PROSITE" id="PS50984"/>
    </source>
</evidence>
<dbReference type="SUPFAM" id="SSF55120">
    <property type="entry name" value="Pseudouridine synthase"/>
    <property type="match status" value="1"/>
</dbReference>
<name>A0ABQ8SZ86_PERAM</name>
<dbReference type="Gene3D" id="3.30.2350.20">
    <property type="entry name" value="TruD, catalytic domain"/>
    <property type="match status" value="1"/>
</dbReference>
<dbReference type="InterPro" id="IPR020103">
    <property type="entry name" value="PsdUridine_synth_cat_dom_sf"/>
</dbReference>
<comment type="similarity">
    <text evidence="1">Belongs to the pseudouridine synthase TruD family.</text>
</comment>
<comment type="caution">
    <text evidence="7">The sequence shown here is derived from an EMBL/GenBank/DDBJ whole genome shotgun (WGS) entry which is preliminary data.</text>
</comment>
<reference evidence="7 8" key="1">
    <citation type="journal article" date="2022" name="Allergy">
        <title>Genome assembly and annotation of Periplaneta americana reveal a comprehensive cockroach allergen profile.</title>
        <authorList>
            <person name="Wang L."/>
            <person name="Xiong Q."/>
            <person name="Saelim N."/>
            <person name="Wang L."/>
            <person name="Nong W."/>
            <person name="Wan A.T."/>
            <person name="Shi M."/>
            <person name="Liu X."/>
            <person name="Cao Q."/>
            <person name="Hui J.H.L."/>
            <person name="Sookrung N."/>
            <person name="Leung T.F."/>
            <person name="Tungtrongchitr A."/>
            <person name="Tsui S.K.W."/>
        </authorList>
    </citation>
    <scope>NUCLEOTIDE SEQUENCE [LARGE SCALE GENOMIC DNA]</scope>
    <source>
        <strain evidence="7">PWHHKU_190912</strain>
    </source>
</reference>
<feature type="region of interest" description="Disordered" evidence="5">
    <location>
        <begin position="1"/>
        <end position="28"/>
    </location>
</feature>
<feature type="region of interest" description="Disordered" evidence="5">
    <location>
        <begin position="77"/>
        <end position="116"/>
    </location>
</feature>
<dbReference type="PANTHER" id="PTHR13326:SF31">
    <property type="entry name" value="PSEUDOURIDYLATE SYNTHASE 7 HOMOLOG"/>
    <property type="match status" value="1"/>
</dbReference>
<dbReference type="InterPro" id="IPR001656">
    <property type="entry name" value="PsdUridine_synth_TruD"/>
</dbReference>
<organism evidence="7 8">
    <name type="scientific">Periplaneta americana</name>
    <name type="common">American cockroach</name>
    <name type="synonym">Blatta americana</name>
    <dbReference type="NCBI Taxonomy" id="6978"/>
    <lineage>
        <taxon>Eukaryota</taxon>
        <taxon>Metazoa</taxon>
        <taxon>Ecdysozoa</taxon>
        <taxon>Arthropoda</taxon>
        <taxon>Hexapoda</taxon>
        <taxon>Insecta</taxon>
        <taxon>Pterygota</taxon>
        <taxon>Neoptera</taxon>
        <taxon>Polyneoptera</taxon>
        <taxon>Dictyoptera</taxon>
        <taxon>Blattodea</taxon>
        <taxon>Blattoidea</taxon>
        <taxon>Blattidae</taxon>
        <taxon>Blattinae</taxon>
        <taxon>Periplaneta</taxon>
    </lineage>
</organism>
<dbReference type="EMBL" id="JAJSOF020000019">
    <property type="protein sequence ID" value="KAJ4439010.1"/>
    <property type="molecule type" value="Genomic_DNA"/>
</dbReference>
<dbReference type="Pfam" id="PF01142">
    <property type="entry name" value="TruD"/>
    <property type="match status" value="1"/>
</dbReference>
<evidence type="ECO:0000256" key="5">
    <source>
        <dbReference type="SAM" id="MobiDB-lite"/>
    </source>
</evidence>
<evidence type="ECO:0000256" key="2">
    <source>
        <dbReference type="ARBA" id="ARBA00022694"/>
    </source>
</evidence>
<dbReference type="Proteomes" id="UP001148838">
    <property type="component" value="Unassembled WGS sequence"/>
</dbReference>
<keyword evidence="8" id="KW-1185">Reference proteome</keyword>
<gene>
    <name evidence="7" type="ORF">ANN_14966</name>
</gene>
<feature type="non-terminal residue" evidence="7">
    <location>
        <position position="1"/>
    </location>
</feature>
<evidence type="ECO:0000313" key="7">
    <source>
        <dbReference type="EMBL" id="KAJ4439010.1"/>
    </source>
</evidence>